<sequence length="576" mass="63121">MSMKVPVKMPGKAGTPAPGSVPVPVPAAANGGAVPMNPQQTTPMPSNHPTDAYIPAHMSQLVPELDSYQQLLEAEKKLDIYLARKKIDLYQSVSQWTNSRQVHRDFTHHDADQVKYLRIYVFNIAESQPWQEGVEGLANGSWTMRIEGRLLDGQSAEDAARPKFSSYIQDIAVDFKKNKPKKSEDKPADDKPADEDVNMTAGEDAGASAEEVQSHVLQLPLRLPDSISGDASDAAKDADAESDELSEGRIYDAVEWHFDAKNPVDFDGLDIKRPGTENVECTVTIQLKGFTGSNLEYSPDLALLIGKSQGSLHEAIYSIYKYILLNNLLVDERSEAANVQSSTANAQTAPANGTNGQKTVVQLDDFLARLLPESARPKAHAQGDRNGESDADNNQEEAAQKSNVVTTLKLSEIPPLVNSHILPIRPIRTDYTIRVDKASTYGELVFDVEVPDITKLQQQQQAQQSDELTTEGLKLLAELDKLSSEVQPRLDELTAQASNLQLQLNASAAKHSFFQKVAEDPVPALQEYMASTANALKVLSGDEGYNEDTVRRAQFYTDNEGTLFENLGVLLANGRI</sequence>
<organism evidence="2 3">
    <name type="scientific">Maudiozyma humilis</name>
    <name type="common">Sour dough yeast</name>
    <name type="synonym">Kazachstania humilis</name>
    <dbReference type="NCBI Taxonomy" id="51915"/>
    <lineage>
        <taxon>Eukaryota</taxon>
        <taxon>Fungi</taxon>
        <taxon>Dikarya</taxon>
        <taxon>Ascomycota</taxon>
        <taxon>Saccharomycotina</taxon>
        <taxon>Saccharomycetes</taxon>
        <taxon>Saccharomycetales</taxon>
        <taxon>Saccharomycetaceae</taxon>
        <taxon>Maudiozyma</taxon>
    </lineage>
</organism>
<dbReference type="EMBL" id="BTGD01000001">
    <property type="protein sequence ID" value="GMM54136.1"/>
    <property type="molecule type" value="Genomic_DNA"/>
</dbReference>
<name>A0AAV5RRI0_MAUHU</name>
<comment type="caution">
    <text evidence="2">The sequence shown here is derived from an EMBL/GenBank/DDBJ whole genome shotgun (WGS) entry which is preliminary data.</text>
</comment>
<proteinExistence type="predicted"/>
<feature type="region of interest" description="Disordered" evidence="1">
    <location>
        <begin position="1"/>
        <end position="21"/>
    </location>
</feature>
<accession>A0AAV5RRI0</accession>
<dbReference type="SUPFAM" id="SSF47592">
    <property type="entry name" value="SWIB/MDM2 domain"/>
    <property type="match status" value="1"/>
</dbReference>
<evidence type="ECO:0000313" key="2">
    <source>
        <dbReference type="EMBL" id="GMM54136.1"/>
    </source>
</evidence>
<evidence type="ECO:0000313" key="3">
    <source>
        <dbReference type="Proteomes" id="UP001377567"/>
    </source>
</evidence>
<feature type="compositionally biased region" description="Basic and acidic residues" evidence="1">
    <location>
        <begin position="178"/>
        <end position="191"/>
    </location>
</feature>
<reference evidence="2 3" key="1">
    <citation type="journal article" date="2023" name="Elife">
        <title>Identification of key yeast species and microbe-microbe interactions impacting larval growth of Drosophila in the wild.</title>
        <authorList>
            <person name="Mure A."/>
            <person name="Sugiura Y."/>
            <person name="Maeda R."/>
            <person name="Honda K."/>
            <person name="Sakurai N."/>
            <person name="Takahashi Y."/>
            <person name="Watada M."/>
            <person name="Katoh T."/>
            <person name="Gotoh A."/>
            <person name="Gotoh Y."/>
            <person name="Taniguchi I."/>
            <person name="Nakamura K."/>
            <person name="Hayashi T."/>
            <person name="Katayama T."/>
            <person name="Uemura T."/>
            <person name="Hattori Y."/>
        </authorList>
    </citation>
    <scope>NUCLEOTIDE SEQUENCE [LARGE SCALE GENOMIC DNA]</scope>
    <source>
        <strain evidence="2 3">KH-74</strain>
    </source>
</reference>
<dbReference type="PANTHER" id="PTHR13844">
    <property type="entry name" value="SWI/SNF-RELATED MATRIX-ASSOCIATED ACTIN-DEPENDENT REGULATOR OF CHROMATIN SUBFAMILY D"/>
    <property type="match status" value="1"/>
</dbReference>
<gene>
    <name evidence="2" type="ORF">DAKH74_007520</name>
</gene>
<evidence type="ECO:0000256" key="1">
    <source>
        <dbReference type="SAM" id="MobiDB-lite"/>
    </source>
</evidence>
<dbReference type="InterPro" id="IPR036885">
    <property type="entry name" value="SWIB_MDM2_dom_sf"/>
</dbReference>
<dbReference type="AlphaFoldDB" id="A0AAV5RRI0"/>
<feature type="region of interest" description="Disordered" evidence="1">
    <location>
        <begin position="376"/>
        <end position="403"/>
    </location>
</feature>
<dbReference type="Gene3D" id="1.10.245.10">
    <property type="entry name" value="SWIB/MDM2 domain"/>
    <property type="match status" value="1"/>
</dbReference>
<feature type="region of interest" description="Disordered" evidence="1">
    <location>
        <begin position="178"/>
        <end position="213"/>
    </location>
</feature>
<keyword evidence="3" id="KW-1185">Reference proteome</keyword>
<dbReference type="Proteomes" id="UP001377567">
    <property type="component" value="Unassembled WGS sequence"/>
</dbReference>
<protein>
    <submittedName>
        <fullName evidence="2">Snf12 protein</fullName>
    </submittedName>
</protein>